<reference evidence="2 3" key="1">
    <citation type="submission" date="2020-04" db="EMBL/GenBank/DDBJ databases">
        <title>MicrobeNet Type strains.</title>
        <authorList>
            <person name="Nicholson A.C."/>
        </authorList>
    </citation>
    <scope>NUCLEOTIDE SEQUENCE [LARGE SCALE GENOMIC DNA]</scope>
    <source>
        <strain evidence="2 3">DSM 44113</strain>
    </source>
</reference>
<keyword evidence="1" id="KW-0472">Membrane</keyword>
<evidence type="ECO:0000313" key="2">
    <source>
        <dbReference type="EMBL" id="NKY18895.1"/>
    </source>
</evidence>
<evidence type="ECO:0000313" key="3">
    <source>
        <dbReference type="Proteomes" id="UP000582646"/>
    </source>
</evidence>
<dbReference type="RefSeq" id="WP_168545920.1">
    <property type="nucleotide sequence ID" value="NZ_BAAAKS010000064.1"/>
</dbReference>
<dbReference type="EMBL" id="JAAXOQ010000012">
    <property type="protein sequence ID" value="NKY18895.1"/>
    <property type="molecule type" value="Genomic_DNA"/>
</dbReference>
<name>A0A846X2Z7_9ACTN</name>
<feature type="transmembrane region" description="Helical" evidence="1">
    <location>
        <begin position="12"/>
        <end position="37"/>
    </location>
</feature>
<accession>A0A846X2Z7</accession>
<proteinExistence type="predicted"/>
<protein>
    <submittedName>
        <fullName evidence="2">Uncharacterized protein</fullName>
    </submittedName>
</protein>
<comment type="caution">
    <text evidence="2">The sequence shown here is derived from an EMBL/GenBank/DDBJ whole genome shotgun (WGS) entry which is preliminary data.</text>
</comment>
<sequence>MSNDEIVNLLGWVYLAGVIAFIVAAVWIGNKFVLPLLQERDRRQRKRKLKLQVMRYKRDVDLLGEIWDERDD</sequence>
<dbReference type="Proteomes" id="UP000582646">
    <property type="component" value="Unassembled WGS sequence"/>
</dbReference>
<keyword evidence="1" id="KW-0812">Transmembrane</keyword>
<gene>
    <name evidence="2" type="ORF">HF999_10995</name>
</gene>
<organism evidence="2 3">
    <name type="scientific">Tsukamurella spumae</name>
    <dbReference type="NCBI Taxonomy" id="44753"/>
    <lineage>
        <taxon>Bacteria</taxon>
        <taxon>Bacillati</taxon>
        <taxon>Actinomycetota</taxon>
        <taxon>Actinomycetes</taxon>
        <taxon>Mycobacteriales</taxon>
        <taxon>Tsukamurellaceae</taxon>
        <taxon>Tsukamurella</taxon>
    </lineage>
</organism>
<evidence type="ECO:0000256" key="1">
    <source>
        <dbReference type="SAM" id="Phobius"/>
    </source>
</evidence>
<dbReference type="AlphaFoldDB" id="A0A846X2Z7"/>
<keyword evidence="1" id="KW-1133">Transmembrane helix</keyword>
<keyword evidence="3" id="KW-1185">Reference proteome</keyword>